<dbReference type="Gene3D" id="3.30.40.10">
    <property type="entry name" value="Zinc/RING finger domain, C3HC4 (zinc finger)"/>
    <property type="match status" value="1"/>
</dbReference>
<evidence type="ECO:0008006" key="3">
    <source>
        <dbReference type="Google" id="ProtNLM"/>
    </source>
</evidence>
<evidence type="ECO:0000313" key="1">
    <source>
        <dbReference type="EMBL" id="CAJ1392776.1"/>
    </source>
</evidence>
<accession>A0AA36ISE3</accession>
<dbReference type="EMBL" id="CAUJNA010002407">
    <property type="protein sequence ID" value="CAJ1392776.1"/>
    <property type="molecule type" value="Genomic_DNA"/>
</dbReference>
<feature type="non-terminal residue" evidence="1">
    <location>
        <position position="1"/>
    </location>
</feature>
<evidence type="ECO:0000313" key="2">
    <source>
        <dbReference type="Proteomes" id="UP001178507"/>
    </source>
</evidence>
<keyword evidence="2" id="KW-1185">Reference proteome</keyword>
<dbReference type="InterPro" id="IPR013083">
    <property type="entry name" value="Znf_RING/FYVE/PHD"/>
</dbReference>
<sequence>PSPLCEFGKSSKSSALVEELGECQICFEALPLPHFCRCCVDARRCCAGCLRTYFQTSVEDALYAMPIMRCPLCRGRVPTKIWASFVDQEVYDKYAGNAFALLSMRCPACDNTVSFAP</sequence>
<name>A0AA36ISE3_9DINO</name>
<feature type="non-terminal residue" evidence="1">
    <location>
        <position position="117"/>
    </location>
</feature>
<gene>
    <name evidence="1" type="ORF">EVOR1521_LOCUS17790</name>
</gene>
<reference evidence="1" key="1">
    <citation type="submission" date="2023-08" db="EMBL/GenBank/DDBJ databases">
        <authorList>
            <person name="Chen Y."/>
            <person name="Shah S."/>
            <person name="Dougan E. K."/>
            <person name="Thang M."/>
            <person name="Chan C."/>
        </authorList>
    </citation>
    <scope>NUCLEOTIDE SEQUENCE</scope>
</reference>
<dbReference type="Proteomes" id="UP001178507">
    <property type="component" value="Unassembled WGS sequence"/>
</dbReference>
<dbReference type="SUPFAM" id="SSF57850">
    <property type="entry name" value="RING/U-box"/>
    <property type="match status" value="1"/>
</dbReference>
<dbReference type="AlphaFoldDB" id="A0AA36ISE3"/>
<comment type="caution">
    <text evidence="1">The sequence shown here is derived from an EMBL/GenBank/DDBJ whole genome shotgun (WGS) entry which is preliminary data.</text>
</comment>
<proteinExistence type="predicted"/>
<organism evidence="1 2">
    <name type="scientific">Effrenium voratum</name>
    <dbReference type="NCBI Taxonomy" id="2562239"/>
    <lineage>
        <taxon>Eukaryota</taxon>
        <taxon>Sar</taxon>
        <taxon>Alveolata</taxon>
        <taxon>Dinophyceae</taxon>
        <taxon>Suessiales</taxon>
        <taxon>Symbiodiniaceae</taxon>
        <taxon>Effrenium</taxon>
    </lineage>
</organism>
<protein>
    <recommendedName>
        <fullName evidence="3">RING-type domain-containing protein</fullName>
    </recommendedName>
</protein>